<organism evidence="1 2">
    <name type="scientific">Mytilus edulis</name>
    <name type="common">Blue mussel</name>
    <dbReference type="NCBI Taxonomy" id="6550"/>
    <lineage>
        <taxon>Eukaryota</taxon>
        <taxon>Metazoa</taxon>
        <taxon>Spiralia</taxon>
        <taxon>Lophotrochozoa</taxon>
        <taxon>Mollusca</taxon>
        <taxon>Bivalvia</taxon>
        <taxon>Autobranchia</taxon>
        <taxon>Pteriomorphia</taxon>
        <taxon>Mytilida</taxon>
        <taxon>Mytiloidea</taxon>
        <taxon>Mytilidae</taxon>
        <taxon>Mytilinae</taxon>
        <taxon>Mytilus</taxon>
    </lineage>
</organism>
<name>A0A8S3V3Y0_MYTED</name>
<dbReference type="GO" id="GO:0005847">
    <property type="term" value="C:mRNA cleavage and polyadenylation specificity factor complex"/>
    <property type="evidence" value="ECO:0007669"/>
    <property type="project" value="TreeGrafter"/>
</dbReference>
<reference evidence="1" key="1">
    <citation type="submission" date="2021-03" db="EMBL/GenBank/DDBJ databases">
        <authorList>
            <person name="Bekaert M."/>
        </authorList>
    </citation>
    <scope>NUCLEOTIDE SEQUENCE</scope>
</reference>
<accession>A0A8S3V3Y0</accession>
<dbReference type="EMBL" id="CAJPWZ010002969">
    <property type="protein sequence ID" value="CAG2249346.1"/>
    <property type="molecule type" value="Genomic_DNA"/>
</dbReference>
<dbReference type="InterPro" id="IPR051187">
    <property type="entry name" value="Pre-mRNA_3'-end_processing_reg"/>
</dbReference>
<evidence type="ECO:0000313" key="1">
    <source>
        <dbReference type="EMBL" id="CAG2249346.1"/>
    </source>
</evidence>
<dbReference type="AlphaFoldDB" id="A0A8S3V3Y0"/>
<keyword evidence="2" id="KW-1185">Reference proteome</keyword>
<sequence length="266" mass="30279">MTLYLHYQIVIQKLNGKCQLILPQLMQSLEFTDRLKELDKKLEDAEKNKCFNDLDFPIKDSEIYSAIGRLKRDKAPGLDHISNNMLKSGQIFLTKCLIKLFNTSLLYGLYPKSWAEGYIKTLHKGGDKDEPKWRGRITITRKKNAAERESEDSDEDSDDDVQVTIGGAIRAITSTGTTKGVDVEAVGSINGVPTYDFDLDGIQAEDKPWRKPGHVQYWNVLKSPRIENTHLVGAYIQDDKFIYGQFDRIFLGQIVPRFSSVFPSLE</sequence>
<proteinExistence type="predicted"/>
<dbReference type="Proteomes" id="UP000683360">
    <property type="component" value="Unassembled WGS sequence"/>
</dbReference>
<dbReference type="PANTHER" id="PTHR13484">
    <property type="entry name" value="FIP1-LIKE 1 PROTEIN"/>
    <property type="match status" value="1"/>
</dbReference>
<dbReference type="OrthoDB" id="1917198at2759"/>
<comment type="caution">
    <text evidence="1">The sequence shown here is derived from an EMBL/GenBank/DDBJ whole genome shotgun (WGS) entry which is preliminary data.</text>
</comment>
<gene>
    <name evidence="1" type="ORF">MEDL_61175</name>
</gene>
<protein>
    <submittedName>
        <fullName evidence="1">FIP1L1</fullName>
    </submittedName>
</protein>
<evidence type="ECO:0000313" key="2">
    <source>
        <dbReference type="Proteomes" id="UP000683360"/>
    </source>
</evidence>
<dbReference type="PANTHER" id="PTHR13484:SF0">
    <property type="entry name" value="PRE-MRNA 3'-END-PROCESSING FACTOR FIP1"/>
    <property type="match status" value="1"/>
</dbReference>